<dbReference type="Gene3D" id="3.40.50.980">
    <property type="match status" value="2"/>
</dbReference>
<dbReference type="InterPro" id="IPR025110">
    <property type="entry name" value="AMP-bd_C"/>
</dbReference>
<protein>
    <submittedName>
        <fullName evidence="3">Amino acid adenylation domain-containing protein</fullName>
    </submittedName>
</protein>
<dbReference type="Pfam" id="PF13193">
    <property type="entry name" value="AMP-binding_C"/>
    <property type="match status" value="1"/>
</dbReference>
<dbReference type="Proteomes" id="UP001195624">
    <property type="component" value="Unassembled WGS sequence"/>
</dbReference>
<accession>A0ABS4PFS4</accession>
<dbReference type="InterPro" id="IPR010071">
    <property type="entry name" value="AA_adenyl_dom"/>
</dbReference>
<dbReference type="CDD" id="cd05930">
    <property type="entry name" value="A_NRPS"/>
    <property type="match status" value="1"/>
</dbReference>
<dbReference type="InterPro" id="IPR000873">
    <property type="entry name" value="AMP-dep_synth/lig_dom"/>
</dbReference>
<evidence type="ECO:0000313" key="3">
    <source>
        <dbReference type="EMBL" id="MBP2171500.1"/>
    </source>
</evidence>
<dbReference type="PROSITE" id="PS00455">
    <property type="entry name" value="AMP_BINDING"/>
    <property type="match status" value="1"/>
</dbReference>
<dbReference type="Gene3D" id="2.30.38.10">
    <property type="entry name" value="Luciferase, Domain 3"/>
    <property type="match status" value="1"/>
</dbReference>
<dbReference type="RefSeq" id="WP_017798875.1">
    <property type="nucleotide sequence ID" value="NZ_JAGGMQ010000001.1"/>
</dbReference>
<proteinExistence type="predicted"/>
<comment type="caution">
    <text evidence="3">The sequence shown here is derived from an EMBL/GenBank/DDBJ whole genome shotgun (WGS) entry which is preliminary data.</text>
</comment>
<evidence type="ECO:0000259" key="1">
    <source>
        <dbReference type="Pfam" id="PF00501"/>
    </source>
</evidence>
<feature type="domain" description="AMP-dependent synthetase/ligase" evidence="1">
    <location>
        <begin position="31"/>
        <end position="374"/>
    </location>
</feature>
<evidence type="ECO:0000259" key="2">
    <source>
        <dbReference type="Pfam" id="PF13193"/>
    </source>
</evidence>
<dbReference type="PANTHER" id="PTHR45527:SF1">
    <property type="entry name" value="FATTY ACID SYNTHASE"/>
    <property type="match status" value="1"/>
</dbReference>
<dbReference type="InterPro" id="IPR045851">
    <property type="entry name" value="AMP-bd_C_sf"/>
</dbReference>
<dbReference type="SUPFAM" id="SSF56801">
    <property type="entry name" value="Acetyl-CoA synthetase-like"/>
    <property type="match status" value="1"/>
</dbReference>
<feature type="domain" description="AMP-binding enzyme C-terminal" evidence="2">
    <location>
        <begin position="436"/>
        <end position="508"/>
    </location>
</feature>
<dbReference type="NCBIfam" id="TIGR01733">
    <property type="entry name" value="AA-adenyl-dom"/>
    <property type="match status" value="1"/>
</dbReference>
<keyword evidence="4" id="KW-1185">Reference proteome</keyword>
<dbReference type="PANTHER" id="PTHR45527">
    <property type="entry name" value="NONRIBOSOMAL PEPTIDE SYNTHETASE"/>
    <property type="match status" value="1"/>
</dbReference>
<dbReference type="Gene3D" id="3.30.300.30">
    <property type="match status" value="1"/>
</dbReference>
<dbReference type="EMBL" id="JAGGMQ010000001">
    <property type="protein sequence ID" value="MBP2171500.1"/>
    <property type="molecule type" value="Genomic_DNA"/>
</dbReference>
<reference evidence="4" key="1">
    <citation type="submission" date="2023-07" db="EMBL/GenBank/DDBJ databases">
        <title>Genome mining of underrepresented organisms for secondary metabolites.</title>
        <authorList>
            <person name="D'Agostino P.M."/>
        </authorList>
    </citation>
    <scope>NUCLEOTIDE SEQUENCE [LARGE SCALE GENOMIC DNA]</scope>
    <source>
        <strain evidence="4">WS4403</strain>
    </source>
</reference>
<dbReference type="Pfam" id="PF00501">
    <property type="entry name" value="AMP-binding"/>
    <property type="match status" value="1"/>
</dbReference>
<gene>
    <name evidence="3" type="ORF">J2125_004692</name>
</gene>
<name>A0ABS4PFS4_9GAMM</name>
<dbReference type="InterPro" id="IPR020845">
    <property type="entry name" value="AMP-binding_CS"/>
</dbReference>
<evidence type="ECO:0000313" key="4">
    <source>
        <dbReference type="Proteomes" id="UP001195624"/>
    </source>
</evidence>
<sequence>MEKYTVRTDILNIGHSSYYPHDKGLIALFLQQVEINPQHPAIITADQTISYAELARRAQSLAIYLREKDLRQEQPVAILLPPGIKQIISQIAILWAGGSCVPLDPTLPEQCLRHMLQDLHISLIITDQQWQRPWSVAESVLLDNIADHAPEELSLTCFDGQLTHRTHLLFTSGSTGQAKAVEIEARGIIRLVVNSHYVVITAKDRLAAIASPSFDASLFEVWGALLNGAAMVLIGKETIADPWRFETALQQYSVSIMFITTARFNLLTATCPRAFRYMNYLLVGGEAINPAMLNKVLEAARPRHLLAVYGPTECTVFALYHDLTLCTSLSGEVPIGLPINNTSAAILDDQRQPVAPGAIGNIWLGGEGLARGYWQRPDINMQKFILVSMKGHVQSMRLYDSGDLGWQRSDGVFMFAGRSDNQIKIRGHRVEIEEIEFQLLESRLLQAAVVCVVRQTSAEPRLVAFIVPNTPDAFSKTEMALWLEQRLPDYMLPQMQVVSQLPLTPNGKIDRQHLLSRLTGKHSGAPR</sequence>
<organism evidence="3 4">
    <name type="scientific">Winslowiella toletana</name>
    <dbReference type="NCBI Taxonomy" id="92490"/>
    <lineage>
        <taxon>Bacteria</taxon>
        <taxon>Pseudomonadati</taxon>
        <taxon>Pseudomonadota</taxon>
        <taxon>Gammaproteobacteria</taxon>
        <taxon>Enterobacterales</taxon>
        <taxon>Erwiniaceae</taxon>
        <taxon>Winslowiella</taxon>
    </lineage>
</organism>